<accession>A0AA39XSC6</accession>
<evidence type="ECO:0000313" key="3">
    <source>
        <dbReference type="Proteomes" id="UP001174936"/>
    </source>
</evidence>
<keyword evidence="3" id="KW-1185">Reference proteome</keyword>
<proteinExistence type="predicted"/>
<evidence type="ECO:0000256" key="1">
    <source>
        <dbReference type="SAM" id="MobiDB-lite"/>
    </source>
</evidence>
<protein>
    <submittedName>
        <fullName evidence="2">Uncharacterized protein</fullName>
    </submittedName>
</protein>
<feature type="region of interest" description="Disordered" evidence="1">
    <location>
        <begin position="131"/>
        <end position="154"/>
    </location>
</feature>
<comment type="caution">
    <text evidence="2">The sequence shown here is derived from an EMBL/GenBank/DDBJ whole genome shotgun (WGS) entry which is preliminary data.</text>
</comment>
<organism evidence="2 3">
    <name type="scientific">Cercophora newfieldiana</name>
    <dbReference type="NCBI Taxonomy" id="92897"/>
    <lineage>
        <taxon>Eukaryota</taxon>
        <taxon>Fungi</taxon>
        <taxon>Dikarya</taxon>
        <taxon>Ascomycota</taxon>
        <taxon>Pezizomycotina</taxon>
        <taxon>Sordariomycetes</taxon>
        <taxon>Sordariomycetidae</taxon>
        <taxon>Sordariales</taxon>
        <taxon>Lasiosphaeriaceae</taxon>
        <taxon>Cercophora</taxon>
    </lineage>
</organism>
<feature type="region of interest" description="Disordered" evidence="1">
    <location>
        <begin position="1"/>
        <end position="71"/>
    </location>
</feature>
<gene>
    <name evidence="2" type="ORF">B0T16DRAFT_394696</name>
</gene>
<dbReference type="Proteomes" id="UP001174936">
    <property type="component" value="Unassembled WGS sequence"/>
</dbReference>
<dbReference type="AlphaFoldDB" id="A0AA39XSC6"/>
<sequence>MESNKRKRPMPGEELKPREKTRRILDGLGPKNVPLKQNEPTVPEIPPPTSTKPSTTSEQKKKPTVIENPPPGFVIFSMTNGLDVKGIPKDNDIIVKTPEGMLAFWGDWTAFQSLVEKHNGVKSRGTWLFLPDQDEDGVEPCAEQEPACKPEGQQ</sequence>
<dbReference type="EMBL" id="JAULSV010000007">
    <property type="protein sequence ID" value="KAK0638860.1"/>
    <property type="molecule type" value="Genomic_DNA"/>
</dbReference>
<feature type="compositionally biased region" description="Basic and acidic residues" evidence="1">
    <location>
        <begin position="10"/>
        <end position="25"/>
    </location>
</feature>
<name>A0AA39XSC6_9PEZI</name>
<reference evidence="2" key="1">
    <citation type="submission" date="2023-06" db="EMBL/GenBank/DDBJ databases">
        <title>Genome-scale phylogeny and comparative genomics of the fungal order Sordariales.</title>
        <authorList>
            <consortium name="Lawrence Berkeley National Laboratory"/>
            <person name="Hensen N."/>
            <person name="Bonometti L."/>
            <person name="Westerberg I."/>
            <person name="Brannstrom I.O."/>
            <person name="Guillou S."/>
            <person name="Cros-Aarteil S."/>
            <person name="Calhoun S."/>
            <person name="Haridas S."/>
            <person name="Kuo A."/>
            <person name="Mondo S."/>
            <person name="Pangilinan J."/>
            <person name="Riley R."/>
            <person name="Labutti K."/>
            <person name="Andreopoulos B."/>
            <person name="Lipzen A."/>
            <person name="Chen C."/>
            <person name="Yanf M."/>
            <person name="Daum C."/>
            <person name="Ng V."/>
            <person name="Clum A."/>
            <person name="Steindorff A."/>
            <person name="Ohm R."/>
            <person name="Martin F."/>
            <person name="Silar P."/>
            <person name="Natvig D."/>
            <person name="Lalanne C."/>
            <person name="Gautier V."/>
            <person name="Ament-Velasquez S.L."/>
            <person name="Kruys A."/>
            <person name="Hutchinson M.I."/>
            <person name="Powell A.J."/>
            <person name="Barry K."/>
            <person name="Miller A.N."/>
            <person name="Grigoriev I.V."/>
            <person name="Debuchy R."/>
            <person name="Gladieux P."/>
            <person name="Thoren M.H."/>
            <person name="Johannesson H."/>
        </authorList>
    </citation>
    <scope>NUCLEOTIDE SEQUENCE</scope>
    <source>
        <strain evidence="2">SMH2532-1</strain>
    </source>
</reference>
<evidence type="ECO:0000313" key="2">
    <source>
        <dbReference type="EMBL" id="KAK0638860.1"/>
    </source>
</evidence>